<gene>
    <name evidence="1" type="ordered locus">SeHA_C1564</name>
</gene>
<organism evidence="1 2">
    <name type="scientific">Salmonella heidelberg (strain SL476)</name>
    <dbReference type="NCBI Taxonomy" id="454169"/>
    <lineage>
        <taxon>Bacteria</taxon>
        <taxon>Pseudomonadati</taxon>
        <taxon>Pseudomonadota</taxon>
        <taxon>Gammaproteobacteria</taxon>
        <taxon>Enterobacterales</taxon>
        <taxon>Enterobacteriaceae</taxon>
        <taxon>Salmonella</taxon>
    </lineage>
</organism>
<protein>
    <submittedName>
        <fullName evidence="1">Uncharacterized protein</fullName>
    </submittedName>
</protein>
<reference evidence="1 2" key="1">
    <citation type="journal article" date="2011" name="J. Bacteriol.">
        <title>Comparative genomics of 28 Salmonella enterica isolates: evidence for CRISPR-mediated adaptive sublineage evolution.</title>
        <authorList>
            <person name="Fricke W.F."/>
            <person name="Mammel M.K."/>
            <person name="McDermott P.F."/>
            <person name="Tartera C."/>
            <person name="White D.G."/>
            <person name="Leclerc J.E."/>
            <person name="Ravel J."/>
            <person name="Cebula T.A."/>
        </authorList>
    </citation>
    <scope>NUCLEOTIDE SEQUENCE [LARGE SCALE GENOMIC DNA]</scope>
    <source>
        <strain evidence="1 2">SL476</strain>
    </source>
</reference>
<dbReference type="Proteomes" id="UP000001866">
    <property type="component" value="Chromosome"/>
</dbReference>
<proteinExistence type="predicted"/>
<dbReference type="KEGG" id="seh:SeHA_C1564"/>
<name>A0A6C6ZRG5_SALHS</name>
<evidence type="ECO:0000313" key="1">
    <source>
        <dbReference type="EMBL" id="ACF69777.1"/>
    </source>
</evidence>
<dbReference type="AlphaFoldDB" id="A0A6C6ZRG5"/>
<sequence length="110" mass="12398">MWSGILRNWKDKGIVSAELSVLPQGINHPDDNTDLLIAIAGEVHWTLEEVEQYFVDYDLVSSDDGHPYYYLATFSEETPDKLKQIAGLNSANQLHLDLNIVPDEDPGEIE</sequence>
<evidence type="ECO:0000313" key="2">
    <source>
        <dbReference type="Proteomes" id="UP000001866"/>
    </source>
</evidence>
<accession>A0A6C6ZRG5</accession>
<dbReference type="EMBL" id="CP001120">
    <property type="protein sequence ID" value="ACF69777.1"/>
    <property type="molecule type" value="Genomic_DNA"/>
</dbReference>